<feature type="compositionally biased region" description="Polar residues" evidence="1">
    <location>
        <begin position="274"/>
        <end position="283"/>
    </location>
</feature>
<dbReference type="AlphaFoldDB" id="A0A5N6TEI6"/>
<reference evidence="2 3" key="1">
    <citation type="submission" date="2019-04" db="EMBL/GenBank/DDBJ databases">
        <title>Friends and foes A comparative genomics study of 23 Aspergillus species from section Flavi.</title>
        <authorList>
            <consortium name="DOE Joint Genome Institute"/>
            <person name="Kjaerbolling I."/>
            <person name="Vesth T."/>
            <person name="Frisvad J.C."/>
            <person name="Nybo J.L."/>
            <person name="Theobald S."/>
            <person name="Kildgaard S."/>
            <person name="Isbrandt T."/>
            <person name="Kuo A."/>
            <person name="Sato A."/>
            <person name="Lyhne E.K."/>
            <person name="Kogle M.E."/>
            <person name="Wiebenga A."/>
            <person name="Kun R.S."/>
            <person name="Lubbers R.J."/>
            <person name="Makela M.R."/>
            <person name="Barry K."/>
            <person name="Chovatia M."/>
            <person name="Clum A."/>
            <person name="Daum C."/>
            <person name="Haridas S."/>
            <person name="He G."/>
            <person name="LaButti K."/>
            <person name="Lipzen A."/>
            <person name="Mondo S."/>
            <person name="Riley R."/>
            <person name="Salamov A."/>
            <person name="Simmons B.A."/>
            <person name="Magnuson J.K."/>
            <person name="Henrissat B."/>
            <person name="Mortensen U.H."/>
            <person name="Larsen T.O."/>
            <person name="Devries R.P."/>
            <person name="Grigoriev I.V."/>
            <person name="Machida M."/>
            <person name="Baker S.E."/>
            <person name="Andersen M.R."/>
        </authorList>
    </citation>
    <scope>NUCLEOTIDE SEQUENCE [LARGE SCALE GENOMIC DNA]</scope>
    <source>
        <strain evidence="2 3">IBT 18842</strain>
    </source>
</reference>
<feature type="compositionally biased region" description="Low complexity" evidence="1">
    <location>
        <begin position="387"/>
        <end position="396"/>
    </location>
</feature>
<feature type="compositionally biased region" description="Polar residues" evidence="1">
    <location>
        <begin position="64"/>
        <end position="75"/>
    </location>
</feature>
<feature type="compositionally biased region" description="Polar residues" evidence="1">
    <location>
        <begin position="139"/>
        <end position="161"/>
    </location>
</feature>
<dbReference type="OrthoDB" id="428854at2759"/>
<feature type="compositionally biased region" description="Basic and acidic residues" evidence="1">
    <location>
        <begin position="88"/>
        <end position="99"/>
    </location>
</feature>
<proteinExistence type="predicted"/>
<feature type="compositionally biased region" description="Polar residues" evidence="1">
    <location>
        <begin position="397"/>
        <end position="417"/>
    </location>
</feature>
<feature type="compositionally biased region" description="Basic residues" evidence="1">
    <location>
        <begin position="320"/>
        <end position="330"/>
    </location>
</feature>
<name>A0A5N6TEI6_ASPAV</name>
<keyword evidence="3" id="KW-1185">Reference proteome</keyword>
<dbReference type="Proteomes" id="UP000325780">
    <property type="component" value="Unassembled WGS sequence"/>
</dbReference>
<feature type="compositionally biased region" description="Basic and acidic residues" evidence="1">
    <location>
        <begin position="451"/>
        <end position="462"/>
    </location>
</feature>
<evidence type="ECO:0000256" key="1">
    <source>
        <dbReference type="SAM" id="MobiDB-lite"/>
    </source>
</evidence>
<gene>
    <name evidence="2" type="ORF">BDV25DRAFT_166641</name>
</gene>
<dbReference type="EMBL" id="ML742493">
    <property type="protein sequence ID" value="KAE8144529.1"/>
    <property type="molecule type" value="Genomic_DNA"/>
</dbReference>
<organism evidence="2 3">
    <name type="scientific">Aspergillus avenaceus</name>
    <dbReference type="NCBI Taxonomy" id="36643"/>
    <lineage>
        <taxon>Eukaryota</taxon>
        <taxon>Fungi</taxon>
        <taxon>Dikarya</taxon>
        <taxon>Ascomycota</taxon>
        <taxon>Pezizomycotina</taxon>
        <taxon>Eurotiomycetes</taxon>
        <taxon>Eurotiomycetidae</taxon>
        <taxon>Eurotiales</taxon>
        <taxon>Aspergillaceae</taxon>
        <taxon>Aspergillus</taxon>
        <taxon>Aspergillus subgen. Circumdati</taxon>
    </lineage>
</organism>
<feature type="compositionally biased region" description="Polar residues" evidence="1">
    <location>
        <begin position="435"/>
        <end position="444"/>
    </location>
</feature>
<evidence type="ECO:0000313" key="2">
    <source>
        <dbReference type="EMBL" id="KAE8144529.1"/>
    </source>
</evidence>
<feature type="region of interest" description="Disordered" evidence="1">
    <location>
        <begin position="1"/>
        <end position="470"/>
    </location>
</feature>
<feature type="compositionally biased region" description="Polar residues" evidence="1">
    <location>
        <begin position="331"/>
        <end position="342"/>
    </location>
</feature>
<accession>A0A5N6TEI6</accession>
<sequence length="496" mass="53171">MSGLNPFRPRKPENPTIHHRSSSTSIASNSASFVSPSSATTPSVGSKPNGLPGAPSTSHKLDLDNSTSSDDQSVSDPFHQDTYISEDDMYHGEIVEPTERNPSGPLLASRAGDRHQTAIGSAAPHPAPYLSQPALAIPTTLSLKQTGSGSQDHTLDQQSSETDYDPTAVGSDVVLQSLPSQRGPCFDNTKTTDAPHITIRTVTLQRPGIGKASSNNAEAKPLASRPGNREKIPPPPPKSHHGKLINPSPNTIPSSSPRSATSTNRFSFHGSPQEPLTSPVSSHATEDYFTGSMENETGKPNESLRRSQSQYKRPPTPPISRRHSQMKRSKSTMSKPNPSRSSLPAGKTENSESPPPSPSSWTLDPLRTRDAKLGGPSGENPRRPSLQQTSSAATTSPGTEVSTPSSQPNSRTPSTKRASVGNPLPPPPPPRRTRNSSSQSNDSIQPAGIQSEKRRGQDEEFVPHPSNARDILADLSRLQKEVDDLRVHYESRKASH</sequence>
<evidence type="ECO:0000313" key="3">
    <source>
        <dbReference type="Proteomes" id="UP000325780"/>
    </source>
</evidence>
<protein>
    <submittedName>
        <fullName evidence="2">Uncharacterized protein</fullName>
    </submittedName>
</protein>
<feature type="compositionally biased region" description="Low complexity" evidence="1">
    <location>
        <begin position="22"/>
        <end position="46"/>
    </location>
</feature>
<feature type="compositionally biased region" description="Basic and acidic residues" evidence="1">
    <location>
        <begin position="296"/>
        <end position="305"/>
    </location>
</feature>
<feature type="compositionally biased region" description="Low complexity" evidence="1">
    <location>
        <begin position="245"/>
        <end position="257"/>
    </location>
</feature>